<sequence length="278" mass="29419">MSNQTSTDAGDSSSLLITKVESSGNPINAHSYQQIPNNTTEHSAGQASQHGASSFNPSEPDKPHLISHQKDFFLDWTLKILGVACAILFGIWAPISFKLASDGNKENDASQKAVFSQLGDMRQQAATAAQMQNAAATAMANVQFAAANVMAEVQHQLDRMGKLRAWEFCEGRAEQIRYCRELSSSGDVGTLVYQLGGLGPTKSLSITTSSVIPVASISNSVPVSQSNEPSAGSSGAGVPKDVLAVVLGSVFSVIVVVGLVVGLLARRRRWKKMNEGVS</sequence>
<gene>
    <name evidence="1" type="ORF">BU25DRAFT_82689</name>
</gene>
<evidence type="ECO:0000313" key="1">
    <source>
        <dbReference type="EMBL" id="KAF2632793.1"/>
    </source>
</evidence>
<accession>A0ACB6SFM9</accession>
<proteinExistence type="predicted"/>
<dbReference type="Proteomes" id="UP000799754">
    <property type="component" value="Unassembled WGS sequence"/>
</dbReference>
<name>A0ACB6SFM9_9PLEO</name>
<reference evidence="1" key="1">
    <citation type="journal article" date="2020" name="Stud. Mycol.">
        <title>101 Dothideomycetes genomes: a test case for predicting lifestyles and emergence of pathogens.</title>
        <authorList>
            <person name="Haridas S."/>
            <person name="Albert R."/>
            <person name="Binder M."/>
            <person name="Bloem J."/>
            <person name="Labutti K."/>
            <person name="Salamov A."/>
            <person name="Andreopoulos B."/>
            <person name="Baker S."/>
            <person name="Barry K."/>
            <person name="Bills G."/>
            <person name="Bluhm B."/>
            <person name="Cannon C."/>
            <person name="Castanera R."/>
            <person name="Culley D."/>
            <person name="Daum C."/>
            <person name="Ezra D."/>
            <person name="Gonzalez J."/>
            <person name="Henrissat B."/>
            <person name="Kuo A."/>
            <person name="Liang C."/>
            <person name="Lipzen A."/>
            <person name="Lutzoni F."/>
            <person name="Magnuson J."/>
            <person name="Mondo S."/>
            <person name="Nolan M."/>
            <person name="Ohm R."/>
            <person name="Pangilinan J."/>
            <person name="Park H.-J."/>
            <person name="Ramirez L."/>
            <person name="Alfaro M."/>
            <person name="Sun H."/>
            <person name="Tritt A."/>
            <person name="Yoshinaga Y."/>
            <person name="Zwiers L.-H."/>
            <person name="Turgeon B."/>
            <person name="Goodwin S."/>
            <person name="Spatafora J."/>
            <person name="Crous P."/>
            <person name="Grigoriev I."/>
        </authorList>
    </citation>
    <scope>NUCLEOTIDE SEQUENCE</scope>
    <source>
        <strain evidence="1">CBS 525.71</strain>
    </source>
</reference>
<organism evidence="1 2">
    <name type="scientific">Macroventuria anomochaeta</name>
    <dbReference type="NCBI Taxonomy" id="301207"/>
    <lineage>
        <taxon>Eukaryota</taxon>
        <taxon>Fungi</taxon>
        <taxon>Dikarya</taxon>
        <taxon>Ascomycota</taxon>
        <taxon>Pezizomycotina</taxon>
        <taxon>Dothideomycetes</taxon>
        <taxon>Pleosporomycetidae</taxon>
        <taxon>Pleosporales</taxon>
        <taxon>Pleosporineae</taxon>
        <taxon>Didymellaceae</taxon>
        <taxon>Macroventuria</taxon>
    </lineage>
</organism>
<keyword evidence="2" id="KW-1185">Reference proteome</keyword>
<comment type="caution">
    <text evidence="1">The sequence shown here is derived from an EMBL/GenBank/DDBJ whole genome shotgun (WGS) entry which is preliminary data.</text>
</comment>
<protein>
    <submittedName>
        <fullName evidence="1">Uncharacterized protein</fullName>
    </submittedName>
</protein>
<dbReference type="EMBL" id="MU006702">
    <property type="protein sequence ID" value="KAF2632793.1"/>
    <property type="molecule type" value="Genomic_DNA"/>
</dbReference>
<evidence type="ECO:0000313" key="2">
    <source>
        <dbReference type="Proteomes" id="UP000799754"/>
    </source>
</evidence>